<feature type="transmembrane region" description="Helical" evidence="1">
    <location>
        <begin position="57"/>
        <end position="75"/>
    </location>
</feature>
<evidence type="ECO:0000313" key="2">
    <source>
        <dbReference type="EMBL" id="KAJ9588467.1"/>
    </source>
</evidence>
<proteinExistence type="predicted"/>
<organism evidence="2 3">
    <name type="scientific">Diploptera punctata</name>
    <name type="common">Pacific beetle cockroach</name>
    <dbReference type="NCBI Taxonomy" id="6984"/>
    <lineage>
        <taxon>Eukaryota</taxon>
        <taxon>Metazoa</taxon>
        <taxon>Ecdysozoa</taxon>
        <taxon>Arthropoda</taxon>
        <taxon>Hexapoda</taxon>
        <taxon>Insecta</taxon>
        <taxon>Pterygota</taxon>
        <taxon>Neoptera</taxon>
        <taxon>Polyneoptera</taxon>
        <taxon>Dictyoptera</taxon>
        <taxon>Blattodea</taxon>
        <taxon>Blaberoidea</taxon>
        <taxon>Blaberidae</taxon>
        <taxon>Diplopterinae</taxon>
        <taxon>Diploptera</taxon>
    </lineage>
</organism>
<dbReference type="AlphaFoldDB" id="A0AAD7ZYA7"/>
<protein>
    <submittedName>
        <fullName evidence="2">Uncharacterized protein</fullName>
    </submittedName>
</protein>
<sequence>MTIFIFIIYTTHVELTYYDVTHVCTLKPIALLCEFSSIHISEIAYFIISMYHHVTRIFSYMYLIYLSWLIIFLFVV</sequence>
<keyword evidence="1" id="KW-0812">Transmembrane</keyword>
<name>A0AAD7ZYA7_DIPPU</name>
<keyword evidence="1" id="KW-0472">Membrane</keyword>
<evidence type="ECO:0000256" key="1">
    <source>
        <dbReference type="SAM" id="Phobius"/>
    </source>
</evidence>
<keyword evidence="1" id="KW-1133">Transmembrane helix</keyword>
<evidence type="ECO:0000313" key="3">
    <source>
        <dbReference type="Proteomes" id="UP001233999"/>
    </source>
</evidence>
<comment type="caution">
    <text evidence="2">The sequence shown here is derived from an EMBL/GenBank/DDBJ whole genome shotgun (WGS) entry which is preliminary data.</text>
</comment>
<dbReference type="Proteomes" id="UP001233999">
    <property type="component" value="Unassembled WGS sequence"/>
</dbReference>
<dbReference type="EMBL" id="JASPKZ010005680">
    <property type="protein sequence ID" value="KAJ9588467.1"/>
    <property type="molecule type" value="Genomic_DNA"/>
</dbReference>
<keyword evidence="3" id="KW-1185">Reference proteome</keyword>
<feature type="non-terminal residue" evidence="2">
    <location>
        <position position="76"/>
    </location>
</feature>
<gene>
    <name evidence="2" type="ORF">L9F63_018164</name>
</gene>
<reference evidence="2" key="2">
    <citation type="submission" date="2023-05" db="EMBL/GenBank/DDBJ databases">
        <authorList>
            <person name="Fouks B."/>
        </authorList>
    </citation>
    <scope>NUCLEOTIDE SEQUENCE</scope>
    <source>
        <strain evidence="2">Stay&amp;Tobe</strain>
        <tissue evidence="2">Testes</tissue>
    </source>
</reference>
<accession>A0AAD7ZYA7</accession>
<reference evidence="2" key="1">
    <citation type="journal article" date="2023" name="IScience">
        <title>Live-bearing cockroach genome reveals convergent evolutionary mechanisms linked to viviparity in insects and beyond.</title>
        <authorList>
            <person name="Fouks B."/>
            <person name="Harrison M.C."/>
            <person name="Mikhailova A.A."/>
            <person name="Marchal E."/>
            <person name="English S."/>
            <person name="Carruthers M."/>
            <person name="Jennings E.C."/>
            <person name="Chiamaka E.L."/>
            <person name="Frigard R.A."/>
            <person name="Pippel M."/>
            <person name="Attardo G.M."/>
            <person name="Benoit J.B."/>
            <person name="Bornberg-Bauer E."/>
            <person name="Tobe S.S."/>
        </authorList>
    </citation>
    <scope>NUCLEOTIDE SEQUENCE</scope>
    <source>
        <strain evidence="2">Stay&amp;Tobe</strain>
    </source>
</reference>